<dbReference type="AlphaFoldDB" id="A0A919RYH7"/>
<dbReference type="InterPro" id="IPR035906">
    <property type="entry name" value="MetI-like_sf"/>
</dbReference>
<evidence type="ECO:0000256" key="2">
    <source>
        <dbReference type="ARBA" id="ARBA00022448"/>
    </source>
</evidence>
<evidence type="ECO:0000256" key="5">
    <source>
        <dbReference type="ARBA" id="ARBA00022989"/>
    </source>
</evidence>
<evidence type="ECO:0000256" key="1">
    <source>
        <dbReference type="ARBA" id="ARBA00004651"/>
    </source>
</evidence>
<feature type="transmembrane region" description="Helical" evidence="7">
    <location>
        <begin position="284"/>
        <end position="305"/>
    </location>
</feature>
<dbReference type="SUPFAM" id="SSF161098">
    <property type="entry name" value="MetI-like"/>
    <property type="match status" value="1"/>
</dbReference>
<feature type="domain" description="ABC transmembrane type-1" evidence="8">
    <location>
        <begin position="94"/>
        <end position="305"/>
    </location>
</feature>
<feature type="transmembrane region" description="Helical" evidence="7">
    <location>
        <begin position="32"/>
        <end position="58"/>
    </location>
</feature>
<reference evidence="9" key="1">
    <citation type="submission" date="2021-03" db="EMBL/GenBank/DDBJ databases">
        <title>Taxonomic study of Clostridium polyendosporum from meadow-gley soil under rice.</title>
        <authorList>
            <person name="Kobayashi H."/>
            <person name="Tanizawa Y."/>
            <person name="Yagura M."/>
        </authorList>
    </citation>
    <scope>NUCLEOTIDE SEQUENCE</scope>
    <source>
        <strain evidence="9">JCM 30710</strain>
    </source>
</reference>
<dbReference type="Proteomes" id="UP000679179">
    <property type="component" value="Unassembled WGS sequence"/>
</dbReference>
<dbReference type="PANTHER" id="PTHR30193:SF37">
    <property type="entry name" value="INNER MEMBRANE ABC TRANSPORTER PERMEASE PROTEIN YCJO"/>
    <property type="match status" value="1"/>
</dbReference>
<evidence type="ECO:0000256" key="6">
    <source>
        <dbReference type="ARBA" id="ARBA00023136"/>
    </source>
</evidence>
<evidence type="ECO:0000313" key="9">
    <source>
        <dbReference type="EMBL" id="GIM28827.1"/>
    </source>
</evidence>
<feature type="transmembrane region" description="Helical" evidence="7">
    <location>
        <begin position="183"/>
        <end position="203"/>
    </location>
</feature>
<dbReference type="InterPro" id="IPR051393">
    <property type="entry name" value="ABC_transporter_permease"/>
</dbReference>
<name>A0A919RYH7_9CLOT</name>
<dbReference type="RefSeq" id="WP_407644979.1">
    <property type="nucleotide sequence ID" value="NZ_BOPZ01000010.1"/>
</dbReference>
<keyword evidence="10" id="KW-1185">Reference proteome</keyword>
<keyword evidence="2 7" id="KW-0813">Transport</keyword>
<sequence length="314" mass="35520">MKNEVSIYAPSDKKKKRLAANSTSLGREREKMILGIMFIIPALILLFTFLILPTILAFKYSFYDYNILMPAKTSFIGLKNYITVLKDETFWNAMKNTFYFVVLVVPFQTALALFLAILINKKSKVTNVFRIGFFSPVITSIVVISILWTFLYSKTGLINNFLGLFGIPPQPFLTSEKQAMNSIIFMSAWQAAGYFMMIFLAGLQDIPKHLYEAASIDGANKIQEFWYVTLPGLKNVFKFVILMTTIQAFKLFQQPFIMTGGGPNGSTETVVQLIYKEGFQYRNAGYSSAIAIIFFLIIITISIGMQKLLTEKTA</sequence>
<keyword evidence="6 7" id="KW-0472">Membrane</keyword>
<keyword evidence="5 7" id="KW-1133">Transmembrane helix</keyword>
<evidence type="ECO:0000256" key="4">
    <source>
        <dbReference type="ARBA" id="ARBA00022692"/>
    </source>
</evidence>
<dbReference type="EMBL" id="BOPZ01000010">
    <property type="protein sequence ID" value="GIM28827.1"/>
    <property type="molecule type" value="Genomic_DNA"/>
</dbReference>
<dbReference type="GO" id="GO:0005886">
    <property type="term" value="C:plasma membrane"/>
    <property type="evidence" value="ECO:0007669"/>
    <property type="project" value="UniProtKB-SubCell"/>
</dbReference>
<gene>
    <name evidence="9" type="primary">msmF_3</name>
    <name evidence="9" type="ORF">CPJCM30710_14930</name>
</gene>
<protein>
    <submittedName>
        <fullName evidence="9">ABC transporter permease</fullName>
    </submittedName>
</protein>
<dbReference type="PANTHER" id="PTHR30193">
    <property type="entry name" value="ABC TRANSPORTER PERMEASE PROTEIN"/>
    <property type="match status" value="1"/>
</dbReference>
<evidence type="ECO:0000313" key="10">
    <source>
        <dbReference type="Proteomes" id="UP000679179"/>
    </source>
</evidence>
<evidence type="ECO:0000256" key="3">
    <source>
        <dbReference type="ARBA" id="ARBA00022475"/>
    </source>
</evidence>
<organism evidence="9 10">
    <name type="scientific">Clostridium polyendosporum</name>
    <dbReference type="NCBI Taxonomy" id="69208"/>
    <lineage>
        <taxon>Bacteria</taxon>
        <taxon>Bacillati</taxon>
        <taxon>Bacillota</taxon>
        <taxon>Clostridia</taxon>
        <taxon>Eubacteriales</taxon>
        <taxon>Clostridiaceae</taxon>
        <taxon>Clostridium</taxon>
    </lineage>
</organism>
<feature type="transmembrane region" description="Helical" evidence="7">
    <location>
        <begin position="131"/>
        <end position="151"/>
    </location>
</feature>
<dbReference type="Gene3D" id="1.10.3720.10">
    <property type="entry name" value="MetI-like"/>
    <property type="match status" value="1"/>
</dbReference>
<proteinExistence type="inferred from homology"/>
<evidence type="ECO:0000256" key="7">
    <source>
        <dbReference type="RuleBase" id="RU363032"/>
    </source>
</evidence>
<keyword evidence="3" id="KW-1003">Cell membrane</keyword>
<accession>A0A919RYH7</accession>
<evidence type="ECO:0000259" key="8">
    <source>
        <dbReference type="PROSITE" id="PS50928"/>
    </source>
</evidence>
<dbReference type="PROSITE" id="PS50928">
    <property type="entry name" value="ABC_TM1"/>
    <property type="match status" value="1"/>
</dbReference>
<keyword evidence="4 7" id="KW-0812">Transmembrane</keyword>
<comment type="similarity">
    <text evidence="7">Belongs to the binding-protein-dependent transport system permease family.</text>
</comment>
<dbReference type="InterPro" id="IPR000515">
    <property type="entry name" value="MetI-like"/>
</dbReference>
<comment type="subcellular location">
    <subcellularLocation>
        <location evidence="1 7">Cell membrane</location>
        <topology evidence="1 7">Multi-pass membrane protein</topology>
    </subcellularLocation>
</comment>
<dbReference type="Pfam" id="PF00528">
    <property type="entry name" value="BPD_transp_1"/>
    <property type="match status" value="1"/>
</dbReference>
<feature type="transmembrane region" description="Helical" evidence="7">
    <location>
        <begin position="98"/>
        <end position="119"/>
    </location>
</feature>
<comment type="caution">
    <text evidence="9">The sequence shown here is derived from an EMBL/GenBank/DDBJ whole genome shotgun (WGS) entry which is preliminary data.</text>
</comment>
<dbReference type="GO" id="GO:0055085">
    <property type="term" value="P:transmembrane transport"/>
    <property type="evidence" value="ECO:0007669"/>
    <property type="project" value="InterPro"/>
</dbReference>
<dbReference type="CDD" id="cd06261">
    <property type="entry name" value="TM_PBP2"/>
    <property type="match status" value="1"/>
</dbReference>